<accession>A0A0E2D6B9</accession>
<dbReference type="Proteomes" id="UP000001340">
    <property type="component" value="Unassembled WGS sequence"/>
</dbReference>
<reference evidence="1 2" key="1">
    <citation type="submission" date="2012-10" db="EMBL/GenBank/DDBJ databases">
        <authorList>
            <person name="Harkins D.M."/>
            <person name="Durkin A.S."/>
            <person name="Brinkac L.M."/>
            <person name="Haft D.H."/>
            <person name="Selengut J.D."/>
            <person name="Sanka R."/>
            <person name="DePew J."/>
            <person name="Purushe J."/>
            <person name="Chanthongthip A."/>
            <person name="Lattana O."/>
            <person name="Phetsouvanh R."/>
            <person name="Newton P.N."/>
            <person name="Vinetz J.M."/>
            <person name="Sutton G.G."/>
            <person name="Nierman W.C."/>
            <person name="Fouts D.E."/>
        </authorList>
    </citation>
    <scope>NUCLEOTIDE SEQUENCE [LARGE SCALE GENOMIC DNA]</scope>
    <source>
        <strain evidence="1 2">UI 12758</strain>
    </source>
</reference>
<comment type="caution">
    <text evidence="1">The sequence shown here is derived from an EMBL/GenBank/DDBJ whole genome shotgun (WGS) entry which is preliminary data.</text>
</comment>
<sequence>MRKGSMRSQVIEIKEIEYITVTHNNLTGAKEPGPAAVQPDSSKFSYVELDFITKSHLNKKH</sequence>
<dbReference type="EMBL" id="AHNR02000036">
    <property type="protein sequence ID" value="EKR55105.1"/>
    <property type="molecule type" value="Genomic_DNA"/>
</dbReference>
<organism evidence="1 2">
    <name type="scientific">Leptospira interrogans str. UI 12758</name>
    <dbReference type="NCBI Taxonomy" id="1049938"/>
    <lineage>
        <taxon>Bacteria</taxon>
        <taxon>Pseudomonadati</taxon>
        <taxon>Spirochaetota</taxon>
        <taxon>Spirochaetia</taxon>
        <taxon>Leptospirales</taxon>
        <taxon>Leptospiraceae</taxon>
        <taxon>Leptospira</taxon>
    </lineage>
</organism>
<proteinExistence type="predicted"/>
<protein>
    <submittedName>
        <fullName evidence="1">Uncharacterized protein</fullName>
    </submittedName>
</protein>
<evidence type="ECO:0000313" key="1">
    <source>
        <dbReference type="EMBL" id="EKR55105.1"/>
    </source>
</evidence>
<dbReference type="AlphaFoldDB" id="A0A0E2D6B9"/>
<name>A0A0E2D6B9_LEPIR</name>
<gene>
    <name evidence="1" type="ORF">LEP1GSC105_2582</name>
</gene>
<evidence type="ECO:0000313" key="2">
    <source>
        <dbReference type="Proteomes" id="UP000001340"/>
    </source>
</evidence>